<dbReference type="SUPFAM" id="SSF103473">
    <property type="entry name" value="MFS general substrate transporter"/>
    <property type="match status" value="1"/>
</dbReference>
<evidence type="ECO:0000313" key="9">
    <source>
        <dbReference type="EMBL" id="RPF46984.1"/>
    </source>
</evidence>
<feature type="transmembrane region" description="Helical" evidence="7">
    <location>
        <begin position="388"/>
        <end position="408"/>
    </location>
</feature>
<evidence type="ECO:0000259" key="8">
    <source>
        <dbReference type="PROSITE" id="PS50850"/>
    </source>
</evidence>
<dbReference type="InterPro" id="IPR036259">
    <property type="entry name" value="MFS_trans_sf"/>
</dbReference>
<comment type="subcellular location">
    <subcellularLocation>
        <location evidence="1">Cell membrane</location>
        <topology evidence="1">Multi-pass membrane protein</topology>
    </subcellularLocation>
</comment>
<dbReference type="GO" id="GO:0005886">
    <property type="term" value="C:plasma membrane"/>
    <property type="evidence" value="ECO:0007669"/>
    <property type="project" value="UniProtKB-SubCell"/>
</dbReference>
<comment type="caution">
    <text evidence="9">The sequence shown here is derived from an EMBL/GenBank/DDBJ whole genome shotgun (WGS) entry which is preliminary data.</text>
</comment>
<dbReference type="PANTHER" id="PTHR23513">
    <property type="entry name" value="INTEGRAL MEMBRANE EFFLUX PROTEIN-RELATED"/>
    <property type="match status" value="1"/>
</dbReference>
<feature type="transmembrane region" description="Helical" evidence="7">
    <location>
        <begin position="117"/>
        <end position="133"/>
    </location>
</feature>
<dbReference type="InterPro" id="IPR020846">
    <property type="entry name" value="MFS_dom"/>
</dbReference>
<name>A0A3N5AQ32_9THEO</name>
<evidence type="ECO:0000256" key="7">
    <source>
        <dbReference type="SAM" id="Phobius"/>
    </source>
</evidence>
<keyword evidence="10" id="KW-1185">Reference proteome</keyword>
<dbReference type="RefSeq" id="WP_170157745.1">
    <property type="nucleotide sequence ID" value="NZ_RKRE01000002.1"/>
</dbReference>
<evidence type="ECO:0000256" key="5">
    <source>
        <dbReference type="ARBA" id="ARBA00022989"/>
    </source>
</evidence>
<dbReference type="EMBL" id="RKRE01000002">
    <property type="protein sequence ID" value="RPF46984.1"/>
    <property type="molecule type" value="Genomic_DNA"/>
</dbReference>
<evidence type="ECO:0000256" key="6">
    <source>
        <dbReference type="ARBA" id="ARBA00023136"/>
    </source>
</evidence>
<keyword evidence="4 7" id="KW-0812">Transmembrane</keyword>
<evidence type="ECO:0000313" key="10">
    <source>
        <dbReference type="Proteomes" id="UP000282654"/>
    </source>
</evidence>
<evidence type="ECO:0000256" key="4">
    <source>
        <dbReference type="ARBA" id="ARBA00022692"/>
    </source>
</evidence>
<accession>A0A3N5AQ32</accession>
<keyword evidence="6 7" id="KW-0472">Membrane</keyword>
<feature type="transmembrane region" description="Helical" evidence="7">
    <location>
        <begin position="299"/>
        <end position="321"/>
    </location>
</feature>
<evidence type="ECO:0000256" key="2">
    <source>
        <dbReference type="ARBA" id="ARBA00022448"/>
    </source>
</evidence>
<dbReference type="InterPro" id="IPR010290">
    <property type="entry name" value="TM_effector"/>
</dbReference>
<keyword evidence="2" id="KW-0813">Transport</keyword>
<proteinExistence type="predicted"/>
<dbReference type="Proteomes" id="UP000282654">
    <property type="component" value="Unassembled WGS sequence"/>
</dbReference>
<feature type="transmembrane region" description="Helical" evidence="7">
    <location>
        <begin position="58"/>
        <end position="79"/>
    </location>
</feature>
<dbReference type="AlphaFoldDB" id="A0A3N5AQ32"/>
<dbReference type="GO" id="GO:0022857">
    <property type="term" value="F:transmembrane transporter activity"/>
    <property type="evidence" value="ECO:0007669"/>
    <property type="project" value="InterPro"/>
</dbReference>
<feature type="transmembrane region" description="Helical" evidence="7">
    <location>
        <begin position="28"/>
        <end position="52"/>
    </location>
</feature>
<feature type="transmembrane region" description="Helical" evidence="7">
    <location>
        <begin position="91"/>
        <end position="111"/>
    </location>
</feature>
<feature type="transmembrane region" description="Helical" evidence="7">
    <location>
        <begin position="362"/>
        <end position="382"/>
    </location>
</feature>
<protein>
    <submittedName>
        <fullName evidence="9">Putative MFS family arabinose efflux permease</fullName>
    </submittedName>
</protein>
<evidence type="ECO:0000256" key="3">
    <source>
        <dbReference type="ARBA" id="ARBA00022475"/>
    </source>
</evidence>
<feature type="transmembrane region" description="Helical" evidence="7">
    <location>
        <begin position="180"/>
        <end position="201"/>
    </location>
</feature>
<dbReference type="Pfam" id="PF05977">
    <property type="entry name" value="MFS_3"/>
    <property type="match status" value="1"/>
</dbReference>
<dbReference type="Gene3D" id="1.20.1250.20">
    <property type="entry name" value="MFS general substrate transporter like domains"/>
    <property type="match status" value="1"/>
</dbReference>
<organism evidence="9 10">
    <name type="scientific">Thermodesulfitimonas autotrophica</name>
    <dbReference type="NCBI Taxonomy" id="1894989"/>
    <lineage>
        <taxon>Bacteria</taxon>
        <taxon>Bacillati</taxon>
        <taxon>Bacillota</taxon>
        <taxon>Clostridia</taxon>
        <taxon>Thermoanaerobacterales</taxon>
        <taxon>Thermoanaerobacteraceae</taxon>
        <taxon>Thermodesulfitimonas</taxon>
    </lineage>
</organism>
<feature type="transmembrane region" description="Helical" evidence="7">
    <location>
        <begin position="234"/>
        <end position="259"/>
    </location>
</feature>
<dbReference type="PANTHER" id="PTHR23513:SF11">
    <property type="entry name" value="STAPHYLOFERRIN A TRANSPORTER"/>
    <property type="match status" value="1"/>
</dbReference>
<evidence type="ECO:0000256" key="1">
    <source>
        <dbReference type="ARBA" id="ARBA00004651"/>
    </source>
</evidence>
<dbReference type="PROSITE" id="PS50850">
    <property type="entry name" value="MFS"/>
    <property type="match status" value="1"/>
</dbReference>
<gene>
    <name evidence="9" type="ORF">EDD75_1251</name>
</gene>
<sequence>MTPPSETTGVARQRFPAFAALYHRDYRLYWTGQLVSVTGTWLQQVALSWLVLELTRSAFLLGLVGTVQFLPVLLFSLYGGILADRVPKKSLIIATQTGMMLVAFLLGLLVASGRVRYWEVLSCAAFLGLLNAADMPARQSFIISLVDRRDLMNALSLHAALFNSARIAGPALAGLIIGRWGLAACFFLNAASFTVLLAQLFRIRASGAVLTSLNASLGVEIRSVLAYVRRMPGILFPLLLLAELSLLAINFNVLVPAFIRLTLGKNVGDYGFVLAVQGLGAVAGGLILAVASRRGPRRWWLGVGALTLAGAQVVLGCWPGYHQAVWLLFLAGLGMTTFASTANTLVQLAVADEFRGRVMSLYVIFFVGTTPVGNFLVGTIAHRWGVPAAFAVGGGAALFLGILTALWWRQAERRGLGFARAAS</sequence>
<keyword evidence="3" id="KW-1003">Cell membrane</keyword>
<feature type="transmembrane region" description="Helical" evidence="7">
    <location>
        <begin position="327"/>
        <end position="350"/>
    </location>
</feature>
<feature type="transmembrane region" description="Helical" evidence="7">
    <location>
        <begin position="271"/>
        <end position="292"/>
    </location>
</feature>
<dbReference type="CDD" id="cd06173">
    <property type="entry name" value="MFS_MefA_like"/>
    <property type="match status" value="1"/>
</dbReference>
<feature type="domain" description="Major facilitator superfamily (MFS) profile" evidence="8">
    <location>
        <begin position="25"/>
        <end position="412"/>
    </location>
</feature>
<reference evidence="9 10" key="1">
    <citation type="submission" date="2018-11" db="EMBL/GenBank/DDBJ databases">
        <title>Genomic Encyclopedia of Type Strains, Phase IV (KMG-IV): sequencing the most valuable type-strain genomes for metagenomic binning, comparative biology and taxonomic classification.</title>
        <authorList>
            <person name="Goeker M."/>
        </authorList>
    </citation>
    <scope>NUCLEOTIDE SEQUENCE [LARGE SCALE GENOMIC DNA]</scope>
    <source>
        <strain evidence="9 10">DSM 102936</strain>
    </source>
</reference>
<keyword evidence="5 7" id="KW-1133">Transmembrane helix</keyword>